<dbReference type="SUPFAM" id="SSF51569">
    <property type="entry name" value="Aldolase"/>
    <property type="match status" value="1"/>
</dbReference>
<dbReference type="GeneID" id="100369337"/>
<keyword evidence="8" id="KW-0704">Schiff base</keyword>
<evidence type="ECO:0000256" key="2">
    <source>
        <dbReference type="ARBA" id="ARBA00004878"/>
    </source>
</evidence>
<evidence type="ECO:0000256" key="8">
    <source>
        <dbReference type="ARBA" id="ARBA00023270"/>
    </source>
</evidence>
<dbReference type="InterPro" id="IPR002220">
    <property type="entry name" value="DapA-like"/>
</dbReference>
<dbReference type="Gene3D" id="3.20.20.70">
    <property type="entry name" value="Aldolase class I"/>
    <property type="match status" value="1"/>
</dbReference>
<comment type="subunit">
    <text evidence="4">Homotetramer.</text>
</comment>
<evidence type="ECO:0000256" key="1">
    <source>
        <dbReference type="ARBA" id="ARBA00004496"/>
    </source>
</evidence>
<dbReference type="PANTHER" id="PTHR12128">
    <property type="entry name" value="DIHYDRODIPICOLINATE SYNTHASE"/>
    <property type="match status" value="1"/>
</dbReference>
<evidence type="ECO:0000256" key="9">
    <source>
        <dbReference type="ARBA" id="ARBA00023277"/>
    </source>
</evidence>
<name>A0ABM0MJ68_SACKO</name>
<dbReference type="EC" id="4.1.3.3" evidence="5"/>
<sequence>MSKVGKTVPWIKLKGLIAAPSTPFTKNGKSLDLSMIGAYVDKLISDGVKNVYVTGTTGEAYSLSVEERKKVCEEWVKCGKNK</sequence>
<dbReference type="RefSeq" id="XP_006820059.1">
    <property type="nucleotide sequence ID" value="XM_006819996.1"/>
</dbReference>
<evidence type="ECO:0000256" key="10">
    <source>
        <dbReference type="ARBA" id="ARBA00044906"/>
    </source>
</evidence>
<comment type="subcellular location">
    <subcellularLocation>
        <location evidence="1">Cytoplasm</location>
    </subcellularLocation>
</comment>
<gene>
    <name evidence="12" type="primary">LOC100369337</name>
</gene>
<evidence type="ECO:0000256" key="6">
    <source>
        <dbReference type="ARBA" id="ARBA00022490"/>
    </source>
</evidence>
<evidence type="ECO:0000256" key="3">
    <source>
        <dbReference type="ARBA" id="ARBA00006324"/>
    </source>
</evidence>
<evidence type="ECO:0000256" key="4">
    <source>
        <dbReference type="ARBA" id="ARBA00011881"/>
    </source>
</evidence>
<organism evidence="11 12">
    <name type="scientific">Saccoglossus kowalevskii</name>
    <name type="common">Acorn worm</name>
    <dbReference type="NCBI Taxonomy" id="10224"/>
    <lineage>
        <taxon>Eukaryota</taxon>
        <taxon>Metazoa</taxon>
        <taxon>Hemichordata</taxon>
        <taxon>Enteropneusta</taxon>
        <taxon>Harrimaniidae</taxon>
        <taxon>Saccoglossus</taxon>
    </lineage>
</organism>
<comment type="pathway">
    <text evidence="2">Amino-sugar metabolism; N-acetylneuraminate degradation.</text>
</comment>
<accession>A0ABM0MJ68</accession>
<keyword evidence="11" id="KW-1185">Reference proteome</keyword>
<evidence type="ECO:0000256" key="5">
    <source>
        <dbReference type="ARBA" id="ARBA00012911"/>
    </source>
</evidence>
<keyword evidence="9" id="KW-0119">Carbohydrate metabolism</keyword>
<proteinExistence type="inferred from homology"/>
<evidence type="ECO:0000313" key="11">
    <source>
        <dbReference type="Proteomes" id="UP000694865"/>
    </source>
</evidence>
<comment type="similarity">
    <text evidence="3">Belongs to the DapA family. NanA subfamily.</text>
</comment>
<evidence type="ECO:0000313" key="12">
    <source>
        <dbReference type="RefSeq" id="XP_006820059.1"/>
    </source>
</evidence>
<dbReference type="Proteomes" id="UP000694865">
    <property type="component" value="Unplaced"/>
</dbReference>
<keyword evidence="6" id="KW-0963">Cytoplasm</keyword>
<dbReference type="Pfam" id="PF00701">
    <property type="entry name" value="DHDPS"/>
    <property type="match status" value="1"/>
</dbReference>
<keyword evidence="7" id="KW-0456">Lyase</keyword>
<dbReference type="PANTHER" id="PTHR12128:SF21">
    <property type="entry name" value="N-ACETYLNEURAMINATE LYASE"/>
    <property type="match status" value="1"/>
</dbReference>
<evidence type="ECO:0000256" key="7">
    <source>
        <dbReference type="ARBA" id="ARBA00023239"/>
    </source>
</evidence>
<dbReference type="InterPro" id="IPR013785">
    <property type="entry name" value="Aldolase_TIM"/>
</dbReference>
<reference evidence="12" key="1">
    <citation type="submission" date="2025-08" db="UniProtKB">
        <authorList>
            <consortium name="RefSeq"/>
        </authorList>
    </citation>
    <scope>IDENTIFICATION</scope>
    <source>
        <tissue evidence="12">Testes</tissue>
    </source>
</reference>
<comment type="catalytic activity">
    <reaction evidence="10">
        <text>aceneuramate = aldehydo-N-acetyl-D-mannosamine + pyruvate</text>
        <dbReference type="Rhea" id="RHEA:23296"/>
        <dbReference type="ChEBI" id="CHEBI:15361"/>
        <dbReference type="ChEBI" id="CHEBI:17122"/>
        <dbReference type="ChEBI" id="CHEBI:173083"/>
        <dbReference type="EC" id="4.1.3.3"/>
    </reaction>
</comment>
<protein>
    <recommendedName>
        <fullName evidence="5">N-acetylneuraminate lyase</fullName>
        <ecNumber evidence="5">4.1.3.3</ecNumber>
    </recommendedName>
</protein>